<evidence type="ECO:0000256" key="15">
    <source>
        <dbReference type="PROSITE-ProRule" id="PRU00560"/>
    </source>
</evidence>
<evidence type="ECO:0000256" key="5">
    <source>
        <dbReference type="ARBA" id="ARBA00022806"/>
    </source>
</evidence>
<evidence type="ECO:0000256" key="9">
    <source>
        <dbReference type="ARBA" id="ARBA00023204"/>
    </source>
</evidence>
<dbReference type="EMBL" id="CP119311">
    <property type="protein sequence ID" value="WEK33904.1"/>
    <property type="molecule type" value="Genomic_DNA"/>
</dbReference>
<keyword evidence="4 15" id="KW-0378">Hydrolase</keyword>
<dbReference type="InterPro" id="IPR011604">
    <property type="entry name" value="PDDEXK-like_dom_sf"/>
</dbReference>
<keyword evidence="2 15" id="KW-0547">Nucleotide-binding</keyword>
<evidence type="ECO:0000256" key="12">
    <source>
        <dbReference type="ARBA" id="ARBA00034808"/>
    </source>
</evidence>
<dbReference type="AlphaFoldDB" id="A0AAJ6BFP0"/>
<dbReference type="GO" id="GO:0043138">
    <property type="term" value="F:3'-5' DNA helicase activity"/>
    <property type="evidence" value="ECO:0007669"/>
    <property type="project" value="UniProtKB-EC"/>
</dbReference>
<feature type="binding site" evidence="15">
    <location>
        <begin position="7"/>
        <end position="14"/>
    </location>
    <ligand>
        <name>ATP</name>
        <dbReference type="ChEBI" id="CHEBI:30616"/>
    </ligand>
</feature>
<dbReference type="GO" id="GO:0004527">
    <property type="term" value="F:exonuclease activity"/>
    <property type="evidence" value="ECO:0007669"/>
    <property type="project" value="UniProtKB-KW"/>
</dbReference>
<dbReference type="InterPro" id="IPR000212">
    <property type="entry name" value="DNA_helicase_UvrD/REP"/>
</dbReference>
<dbReference type="SUPFAM" id="SSF52540">
    <property type="entry name" value="P-loop containing nucleoside triphosphate hydrolases"/>
    <property type="match status" value="1"/>
</dbReference>
<gene>
    <name evidence="18" type="ORF">P0Y53_15555</name>
</gene>
<evidence type="ECO:0000313" key="18">
    <source>
        <dbReference type="EMBL" id="WEK33904.1"/>
    </source>
</evidence>
<protein>
    <recommendedName>
        <fullName evidence="12">DNA 3'-5' helicase</fullName>
        <ecNumber evidence="12">5.6.2.4</ecNumber>
    </recommendedName>
    <alternativeName>
        <fullName evidence="13">DNA 3'-5' helicase II</fullName>
    </alternativeName>
</protein>
<dbReference type="PROSITE" id="PS51217">
    <property type="entry name" value="UVRD_HELICASE_CTER"/>
    <property type="match status" value="1"/>
</dbReference>
<dbReference type="PROSITE" id="PS51198">
    <property type="entry name" value="UVRD_HELICASE_ATP_BIND"/>
    <property type="match status" value="1"/>
</dbReference>
<comment type="catalytic activity">
    <reaction evidence="11">
        <text>Couples ATP hydrolysis with the unwinding of duplex DNA by translocating in the 3'-5' direction.</text>
        <dbReference type="EC" id="5.6.2.4"/>
    </reaction>
</comment>
<comment type="catalytic activity">
    <reaction evidence="14">
        <text>ATP + H2O = ADP + phosphate + H(+)</text>
        <dbReference type="Rhea" id="RHEA:13065"/>
        <dbReference type="ChEBI" id="CHEBI:15377"/>
        <dbReference type="ChEBI" id="CHEBI:15378"/>
        <dbReference type="ChEBI" id="CHEBI:30616"/>
        <dbReference type="ChEBI" id="CHEBI:43474"/>
        <dbReference type="ChEBI" id="CHEBI:456216"/>
        <dbReference type="EC" id="5.6.2.4"/>
    </reaction>
</comment>
<keyword evidence="1" id="KW-0540">Nuclease</keyword>
<feature type="domain" description="UvrD-like helicase ATP-binding" evidence="16">
    <location>
        <begin position="1"/>
        <end position="414"/>
    </location>
</feature>
<name>A0AAJ6BFP0_9BACT</name>
<evidence type="ECO:0000256" key="6">
    <source>
        <dbReference type="ARBA" id="ARBA00022839"/>
    </source>
</evidence>
<evidence type="ECO:0000313" key="19">
    <source>
        <dbReference type="Proteomes" id="UP001220610"/>
    </source>
</evidence>
<evidence type="ECO:0000256" key="13">
    <source>
        <dbReference type="ARBA" id="ARBA00034923"/>
    </source>
</evidence>
<evidence type="ECO:0000256" key="4">
    <source>
        <dbReference type="ARBA" id="ARBA00022801"/>
    </source>
</evidence>
<keyword evidence="9" id="KW-0234">DNA repair</keyword>
<evidence type="ECO:0000256" key="1">
    <source>
        <dbReference type="ARBA" id="ARBA00022722"/>
    </source>
</evidence>
<dbReference type="Pfam" id="PF00580">
    <property type="entry name" value="UvrD-helicase"/>
    <property type="match status" value="1"/>
</dbReference>
<dbReference type="SUPFAM" id="SSF52980">
    <property type="entry name" value="Restriction endonuclease-like"/>
    <property type="match status" value="1"/>
</dbReference>
<evidence type="ECO:0000256" key="11">
    <source>
        <dbReference type="ARBA" id="ARBA00034617"/>
    </source>
</evidence>
<dbReference type="PANTHER" id="PTHR11070:SF2">
    <property type="entry name" value="ATP-DEPENDENT DNA HELICASE SRS2"/>
    <property type="match status" value="1"/>
</dbReference>
<accession>A0AAJ6BFP0</accession>
<evidence type="ECO:0000259" key="17">
    <source>
        <dbReference type="PROSITE" id="PS51217"/>
    </source>
</evidence>
<keyword evidence="6" id="KW-0269">Exonuclease</keyword>
<keyword evidence="7 15" id="KW-0067">ATP-binding</keyword>
<evidence type="ECO:0000259" key="16">
    <source>
        <dbReference type="PROSITE" id="PS51198"/>
    </source>
</evidence>
<dbReference type="GO" id="GO:0005524">
    <property type="term" value="F:ATP binding"/>
    <property type="evidence" value="ECO:0007669"/>
    <property type="project" value="UniProtKB-UniRule"/>
</dbReference>
<dbReference type="GO" id="GO:0003677">
    <property type="term" value="F:DNA binding"/>
    <property type="evidence" value="ECO:0007669"/>
    <property type="project" value="UniProtKB-KW"/>
</dbReference>
<dbReference type="InterPro" id="IPR014016">
    <property type="entry name" value="UvrD-like_ATP-bd"/>
</dbReference>
<keyword evidence="8" id="KW-0238">DNA-binding</keyword>
<evidence type="ECO:0000256" key="7">
    <source>
        <dbReference type="ARBA" id="ARBA00022840"/>
    </source>
</evidence>
<dbReference type="EC" id="5.6.2.4" evidence="12"/>
<evidence type="ECO:0000256" key="8">
    <source>
        <dbReference type="ARBA" id="ARBA00023125"/>
    </source>
</evidence>
<keyword evidence="3" id="KW-0227">DNA damage</keyword>
<dbReference type="InterPro" id="IPR027417">
    <property type="entry name" value="P-loop_NTPase"/>
</dbReference>
<dbReference type="InterPro" id="IPR011335">
    <property type="entry name" value="Restrct_endonuc-II-like"/>
</dbReference>
<dbReference type="GO" id="GO:0000725">
    <property type="term" value="P:recombinational repair"/>
    <property type="evidence" value="ECO:0007669"/>
    <property type="project" value="TreeGrafter"/>
</dbReference>
<proteinExistence type="predicted"/>
<evidence type="ECO:0000256" key="10">
    <source>
        <dbReference type="ARBA" id="ARBA00023235"/>
    </source>
</evidence>
<dbReference type="InterPro" id="IPR014017">
    <property type="entry name" value="DNA_helicase_UvrD-like_C"/>
</dbReference>
<evidence type="ECO:0000256" key="14">
    <source>
        <dbReference type="ARBA" id="ARBA00048988"/>
    </source>
</evidence>
<dbReference type="Proteomes" id="UP001220610">
    <property type="component" value="Chromosome"/>
</dbReference>
<dbReference type="Gene3D" id="3.40.50.300">
    <property type="entry name" value="P-loop containing nucleotide triphosphate hydrolases"/>
    <property type="match status" value="4"/>
</dbReference>
<feature type="domain" description="UvrD-like helicase C-terminal" evidence="17">
    <location>
        <begin position="415"/>
        <end position="704"/>
    </location>
</feature>
<keyword evidence="5 15" id="KW-0347">Helicase</keyword>
<sequence>MIRFYNAGAGSGKTYTLSNDLAKFLLEQEGRPAEVILTTFSRKSAEELKERVRKTLLEKGAPAKAAEMSNALIGTVNAVCSQLVSRYAFEIGFPTELKVMDDLSTTVFFDEFLNYAVDHDMFEKLNRSCQLFSAYDSRDEGRPNSRDTLKPSWPGMVKRLASRFRAYAFEQADAERSKEAAVEAARKFLLTRSKYSVKQLWKALEAPMEPPDPKAIKQQDTKKTLPGIEELRRKAGNKEQASWSQFAAAGTELSVSLRKAAPKLNDLVTLCATYHQTTEFAADYIEFIEQLYDTAYSLIKGYQEYKQERGLIDFADQELLFLQMLETNKVVQREIAASFRLVMVDEFQDSSPVQLAIFNKLKELVENSVWVGDPKQAIYGFRDSDAALFNSALEGVAKASPKNIIPLPNSYRSRPAIVDAVNTVFTGMFKGILKKEHIELTASAERKKLEKQANGFDQPAIQLNIHNDTRQENYFASLALYIRNVLQSGRRVYDKKEGGFRAIRGGDIALLFRSNGLVMEMAEQLRAQGIPVSCASEGLQEQAEILWVRCLLRLLINPGDSLAIAQLSILENAFTDVGSMLAARLQYLQEKEPVKKWSAFSAVAKTIEGQYGLFAQMPLVQAVSHLVTASDLPRYCHRWGDAAQRISNVNKVIELAVTYQEQCYVAGHAASFSGFLEHLCNDIQLPPVDSADAVTAMTVHKSKGLEWPMVVLVKLDTPIDDSRVLFNTIHVVPAKKSKAGPLLKGQTIVFLPWPFAATQKIERVSADLAENCAPLDASLQAFNKYRQEEDRLLYVAMTRARDYLVLPYYKKSSGCCIESADRFQASPLFTEEHWEQVKGKATEKPAVMTMGGHKIQVLSVPAFIEELGTNQKASQQDIRYYTAYSRPGDATYGRRYMTPSHSETPETVAVRLLSFRQPLLTLTNLPDTDYALMGNAVHQAFASWNPALEEQERRDRVAGILSRSGLQRHIDAIELETRFGLFSQFITETYSPVLWARELPLSAVTPDNGQVTVGVADLVLQTADGLVLVDHKTFPGHFDSMALELTHEHYAGRYAGQLNHYKAMLEQATGQRVRALLLHYVVQGRLVELSAE</sequence>
<dbReference type="Gene3D" id="3.90.320.10">
    <property type="match status" value="1"/>
</dbReference>
<reference evidence="18" key="1">
    <citation type="submission" date="2023-03" db="EMBL/GenBank/DDBJ databases">
        <title>Andean soil-derived lignocellulolytic bacterial consortium as a source of novel taxa and putative plastic-active enzymes.</title>
        <authorList>
            <person name="Diaz-Garcia L."/>
            <person name="Chuvochina M."/>
            <person name="Feuerriegel G."/>
            <person name="Bunk B."/>
            <person name="Sproer C."/>
            <person name="Streit W.R."/>
            <person name="Rodriguez L.M."/>
            <person name="Overmann J."/>
            <person name="Jimenez D.J."/>
        </authorList>
    </citation>
    <scope>NUCLEOTIDE SEQUENCE</scope>
    <source>
        <strain evidence="18">MAG 7</strain>
    </source>
</reference>
<organism evidence="18 19">
    <name type="scientific">Candidatus Pseudobacter hemicellulosilyticus</name>
    <dbReference type="NCBI Taxonomy" id="3121375"/>
    <lineage>
        <taxon>Bacteria</taxon>
        <taxon>Pseudomonadati</taxon>
        <taxon>Bacteroidota</taxon>
        <taxon>Chitinophagia</taxon>
        <taxon>Chitinophagales</taxon>
        <taxon>Chitinophagaceae</taxon>
        <taxon>Pseudobacter</taxon>
    </lineage>
</organism>
<keyword evidence="10" id="KW-0413">Isomerase</keyword>
<evidence type="ECO:0000256" key="3">
    <source>
        <dbReference type="ARBA" id="ARBA00022763"/>
    </source>
</evidence>
<evidence type="ECO:0000256" key="2">
    <source>
        <dbReference type="ARBA" id="ARBA00022741"/>
    </source>
</evidence>
<dbReference type="Pfam" id="PF13361">
    <property type="entry name" value="UvrD_C"/>
    <property type="match status" value="1"/>
</dbReference>
<dbReference type="PANTHER" id="PTHR11070">
    <property type="entry name" value="UVRD / RECB / PCRA DNA HELICASE FAMILY MEMBER"/>
    <property type="match status" value="1"/>
</dbReference>